<keyword evidence="1" id="KW-0472">Membrane</keyword>
<sequence>MCWLALVFALGEDLAAGDHAADLVGALVDLGDLLGGVRWAGWILFWLVGGHCLMLLGLLGLLFLLGSHG</sequence>
<feature type="transmembrane region" description="Helical" evidence="1">
    <location>
        <begin position="39"/>
        <end position="65"/>
    </location>
</feature>
<dbReference type="Proteomes" id="UP000320550">
    <property type="component" value="Segment"/>
</dbReference>
<protein>
    <submittedName>
        <fullName evidence="2">Uncharacterized protein</fullName>
    </submittedName>
</protein>
<dbReference type="EMBL" id="MK977710">
    <property type="protein sequence ID" value="QDF20002.1"/>
    <property type="molecule type" value="Genomic_DNA"/>
</dbReference>
<dbReference type="GeneID" id="55619361"/>
<accession>A0A4Y6ENE7</accession>
<proteinExistence type="predicted"/>
<keyword evidence="3" id="KW-1185">Reference proteome</keyword>
<keyword evidence="1" id="KW-1133">Transmembrane helix</keyword>
<keyword evidence="1" id="KW-0812">Transmembrane</keyword>
<evidence type="ECO:0000313" key="2">
    <source>
        <dbReference type="EMBL" id="QDF20002.1"/>
    </source>
</evidence>
<gene>
    <name evidence="2" type="primary">26</name>
    <name evidence="2" type="ORF">SEA_STILES_26</name>
</gene>
<reference evidence="2 3" key="1">
    <citation type="submission" date="2019-05" db="EMBL/GenBank/DDBJ databases">
        <authorList>
            <person name="Albert R.M."/>
            <person name="Nur A.I."/>
            <person name="Ayala A."/>
            <person name="Bradley M.S."/>
            <person name="Burch R.E."/>
            <person name="Chen M."/>
            <person name="Dulaney A."/>
            <person name="Kakulamarri P.S."/>
            <person name="Kelly K.U."/>
            <person name="Maynor S.D."/>
            <person name="Perritt S.E."/>
            <person name="Praveen H."/>
            <person name="Slemons D.M."/>
            <person name="Snidow C.R."/>
            <person name="Thalluri S."/>
            <person name="Vyawahare A.K."/>
            <person name="Williams M.R."/>
            <person name="Monti D.L."/>
            <person name="Garlena R.A."/>
            <person name="Russell D.A."/>
            <person name="Pope W.H."/>
            <person name="Jacobs-Sera D."/>
            <person name="Hatfull G.F."/>
        </authorList>
    </citation>
    <scope>NUCLEOTIDE SEQUENCE [LARGE SCALE GENOMIC DNA]</scope>
</reference>
<dbReference type="RefSeq" id="YP_009848951.1">
    <property type="nucleotide sequence ID" value="NC_048789.1"/>
</dbReference>
<dbReference type="KEGG" id="vg:55619361"/>
<evidence type="ECO:0000256" key="1">
    <source>
        <dbReference type="SAM" id="Phobius"/>
    </source>
</evidence>
<name>A0A4Y6ENE7_9CAUD</name>
<organism evidence="2 3">
    <name type="scientific">Corynebacterium phage Stiles</name>
    <dbReference type="NCBI Taxonomy" id="2588504"/>
    <lineage>
        <taxon>Viruses</taxon>
        <taxon>Duplodnaviria</taxon>
        <taxon>Heunggongvirae</taxon>
        <taxon>Uroviricota</taxon>
        <taxon>Caudoviricetes</taxon>
        <taxon>Samwavirus</taxon>
        <taxon>Samwavirus stiles</taxon>
    </lineage>
</organism>
<evidence type="ECO:0000313" key="3">
    <source>
        <dbReference type="Proteomes" id="UP000320550"/>
    </source>
</evidence>